<proteinExistence type="predicted"/>
<evidence type="ECO:0000259" key="6">
    <source>
        <dbReference type="Pfam" id="PF06305"/>
    </source>
</evidence>
<organism evidence="7 8">
    <name type="scientific">Oleispira antarctica RB-8</name>
    <dbReference type="NCBI Taxonomy" id="698738"/>
    <lineage>
        <taxon>Bacteria</taxon>
        <taxon>Pseudomonadati</taxon>
        <taxon>Pseudomonadota</taxon>
        <taxon>Gammaproteobacteria</taxon>
        <taxon>Oceanospirillales</taxon>
        <taxon>Oceanospirillaceae</taxon>
        <taxon>Oleispira</taxon>
    </lineage>
</organism>
<sequence>MNKIKAFITLVLFILIAIFAVQNSAIVEIQFLFWSFSSPRVLLFLTFLVIGFLLGLFAVTRNKGGTKE</sequence>
<dbReference type="GO" id="GO:0005886">
    <property type="term" value="C:plasma membrane"/>
    <property type="evidence" value="ECO:0007669"/>
    <property type="project" value="InterPro"/>
</dbReference>
<reference evidence="7 8" key="1">
    <citation type="journal article" date="2013" name="Nat. Commun.">
        <title>Genome sequence and functional genomic analysis of the oil-degrading bacterium Oleispira antarctica.</title>
        <authorList>
            <person name="Kube M."/>
            <person name="Chernikova T.N."/>
            <person name="Al-Ramahi Y."/>
            <person name="Beloqui A."/>
            <person name="Lopez-Cortez N."/>
            <person name="Guazzaroni M.E."/>
            <person name="Heipieper H.J."/>
            <person name="Klages S."/>
            <person name="Kotsyurbenko O.R."/>
            <person name="Langer I."/>
            <person name="Nechitaylo T.Y."/>
            <person name="Lunsdorf H."/>
            <person name="Fernandez M."/>
            <person name="Juarez S."/>
            <person name="Ciordia S."/>
            <person name="Singer A."/>
            <person name="Kagan O."/>
            <person name="Egorova O."/>
            <person name="Petit P.A."/>
            <person name="Stogios P."/>
            <person name="Kim Y."/>
            <person name="Tchigvintsev A."/>
            <person name="Flick R."/>
            <person name="Denaro R."/>
            <person name="Genovese M."/>
            <person name="Albar J.P."/>
            <person name="Reva O.N."/>
            <person name="Martinez-Gomariz M."/>
            <person name="Tran H."/>
            <person name="Ferrer M."/>
            <person name="Savchenko A."/>
            <person name="Yakunin A.F."/>
            <person name="Yakimov M.M."/>
            <person name="Golyshina O.V."/>
            <person name="Reinhardt R."/>
            <person name="Golyshin P.N."/>
        </authorList>
    </citation>
    <scope>NUCLEOTIDE SEQUENCE [LARGE SCALE GENOMIC DNA]</scope>
</reference>
<evidence type="ECO:0000313" key="8">
    <source>
        <dbReference type="Proteomes" id="UP000032749"/>
    </source>
</evidence>
<gene>
    <name evidence="7" type="ORF">OLEAN_C17590</name>
</gene>
<dbReference type="Pfam" id="PF06305">
    <property type="entry name" value="LapA_dom"/>
    <property type="match status" value="1"/>
</dbReference>
<feature type="transmembrane region" description="Helical" evidence="5">
    <location>
        <begin position="41"/>
        <end position="59"/>
    </location>
</feature>
<evidence type="ECO:0000256" key="1">
    <source>
        <dbReference type="ARBA" id="ARBA00022475"/>
    </source>
</evidence>
<evidence type="ECO:0000256" key="4">
    <source>
        <dbReference type="ARBA" id="ARBA00023136"/>
    </source>
</evidence>
<evidence type="ECO:0000256" key="2">
    <source>
        <dbReference type="ARBA" id="ARBA00022692"/>
    </source>
</evidence>
<evidence type="ECO:0000256" key="5">
    <source>
        <dbReference type="SAM" id="Phobius"/>
    </source>
</evidence>
<dbReference type="HOGENOM" id="CLU_198981_0_0_6"/>
<dbReference type="AlphaFoldDB" id="R4YMH8"/>
<keyword evidence="8" id="KW-1185">Reference proteome</keyword>
<accession>R4YMH8</accession>
<dbReference type="OrthoDB" id="6174615at2"/>
<name>R4YMH8_OLEAN</name>
<keyword evidence="2 5" id="KW-0812">Transmembrane</keyword>
<evidence type="ECO:0000256" key="3">
    <source>
        <dbReference type="ARBA" id="ARBA00022989"/>
    </source>
</evidence>
<dbReference type="Proteomes" id="UP000032749">
    <property type="component" value="Chromosome"/>
</dbReference>
<dbReference type="InterPro" id="IPR010445">
    <property type="entry name" value="LapA_dom"/>
</dbReference>
<keyword evidence="3 5" id="KW-1133">Transmembrane helix</keyword>
<dbReference type="EMBL" id="FO203512">
    <property type="protein sequence ID" value="CCK75935.1"/>
    <property type="molecule type" value="Genomic_DNA"/>
</dbReference>
<feature type="domain" description="Lipopolysaccharide assembly protein A" evidence="6">
    <location>
        <begin position="22"/>
        <end position="60"/>
    </location>
</feature>
<evidence type="ECO:0000313" key="7">
    <source>
        <dbReference type="EMBL" id="CCK75935.1"/>
    </source>
</evidence>
<dbReference type="KEGG" id="oai:OLEAN_C17590"/>
<protein>
    <recommendedName>
        <fullName evidence="6">Lipopolysaccharide assembly protein A domain-containing protein</fullName>
    </recommendedName>
</protein>
<keyword evidence="4 5" id="KW-0472">Membrane</keyword>
<keyword evidence="1" id="KW-1003">Cell membrane</keyword>